<organism evidence="2 3">
    <name type="scientific">Methylobacterium aerolatum</name>
    <dbReference type="NCBI Taxonomy" id="418708"/>
    <lineage>
        <taxon>Bacteria</taxon>
        <taxon>Pseudomonadati</taxon>
        <taxon>Pseudomonadota</taxon>
        <taxon>Alphaproteobacteria</taxon>
        <taxon>Hyphomicrobiales</taxon>
        <taxon>Methylobacteriaceae</taxon>
        <taxon>Methylobacterium</taxon>
    </lineage>
</organism>
<comment type="caution">
    <text evidence="2">The sequence shown here is derived from an EMBL/GenBank/DDBJ whole genome shotgun (WGS) entry which is preliminary data.</text>
</comment>
<name>A0ABU0I494_9HYPH</name>
<dbReference type="Proteomes" id="UP001231124">
    <property type="component" value="Unassembled WGS sequence"/>
</dbReference>
<evidence type="ECO:0000313" key="2">
    <source>
        <dbReference type="EMBL" id="MDQ0448843.1"/>
    </source>
</evidence>
<protein>
    <recommendedName>
        <fullName evidence="4">Bacteriophage tail tape measure C-terminal domain-containing protein</fullName>
    </recommendedName>
</protein>
<evidence type="ECO:0000313" key="3">
    <source>
        <dbReference type="Proteomes" id="UP001231124"/>
    </source>
</evidence>
<proteinExistence type="predicted"/>
<accession>A0ABU0I494</accession>
<keyword evidence="3" id="KW-1185">Reference proteome</keyword>
<dbReference type="RefSeq" id="WP_238202023.1">
    <property type="nucleotide sequence ID" value="NZ_BPQE01000008.1"/>
</dbReference>
<evidence type="ECO:0008006" key="4">
    <source>
        <dbReference type="Google" id="ProtNLM"/>
    </source>
</evidence>
<dbReference type="EMBL" id="JAUSVP010000011">
    <property type="protein sequence ID" value="MDQ0448843.1"/>
    <property type="molecule type" value="Genomic_DNA"/>
</dbReference>
<reference evidence="2 3" key="1">
    <citation type="submission" date="2023-07" db="EMBL/GenBank/DDBJ databases">
        <title>Genomic Encyclopedia of Type Strains, Phase IV (KMG-IV): sequencing the most valuable type-strain genomes for metagenomic binning, comparative biology and taxonomic classification.</title>
        <authorList>
            <person name="Goeker M."/>
        </authorList>
    </citation>
    <scope>NUCLEOTIDE SEQUENCE [LARGE SCALE GENOMIC DNA]</scope>
    <source>
        <strain evidence="2 3">DSM 19013</strain>
    </source>
</reference>
<feature type="region of interest" description="Disordered" evidence="1">
    <location>
        <begin position="479"/>
        <end position="511"/>
    </location>
</feature>
<gene>
    <name evidence="2" type="ORF">QO012_003355</name>
</gene>
<sequence length="766" mass="78720">MAEPLVIQFVADTSRAQAAMSNLAAQIVGNMTQIGVAMSGGAANTNGFGAALEGMKASAVRAAAAVGSDVANVITATANAAAAEKASLEGVARAFSGAAATSNTAAAATSAGLSTAKGAVSGIVAQIPSLKLLLGAFIAFEAVKLVFESVAASIDEAREHVEAFVRIGREADRLGVGTTFFQRATLDAKALGLETRQVVAALERAREAAAARLGEGEHGVSGSEIDRRLTQNVRAGNLTAGDKAAYDAATTQEARIRAILDLIDKLRDEGRDLAAFDLAGKVFGPDFEAKLREGVDLTRRLRENLNGTAATAGGQRIVDPEEIERARQLDAKLTDIHTTFATALIPIQKDASNAAIDLYSHFLDVEAALARVALVASHLYTELSQMAGAIDAAIPSAGRLATLLGAADLGKALGIDGLGPKIKTALGSLATSVGAGDLVGVPRAGETQAMADARAAQDAAKARLREGLTRPGAVASAVEASDRLDFRPRTAPDRSQALPSLTPRRSGGGPSDLDAVNTFVNGLEKSAAAAKAEAEAFNKSNAEKQVAIQLARAQEIASQNGRALTEEETAAITKAATAVVTYRDKIQDLEQAQREAAETARFFGDTIANSFADAIFNGRKFSDILRGLQAQLGRAALQAVFSGQGPLASLLGTSPSASAGPNAVGGLAGTLGDALGSLFRANGGPVEAGQAYTVGEMGRELFIPNQSGRMVPIERAVPGSLAPSPERRPLAIHVAVNATDARSFLRSEAQMTAALARAVQRGTRGL</sequence>
<evidence type="ECO:0000256" key="1">
    <source>
        <dbReference type="SAM" id="MobiDB-lite"/>
    </source>
</evidence>
<feature type="compositionally biased region" description="Basic and acidic residues" evidence="1">
    <location>
        <begin position="480"/>
        <end position="492"/>
    </location>
</feature>